<name>A0AAJ6BKA4_9BACT</name>
<proteinExistence type="predicted"/>
<gene>
    <name evidence="1" type="ORF">P0Y53_12030</name>
</gene>
<dbReference type="Pfam" id="PF12977">
    <property type="entry name" value="DUF3861"/>
    <property type="match status" value="1"/>
</dbReference>
<dbReference type="EMBL" id="CP119311">
    <property type="protein sequence ID" value="WEK38226.1"/>
    <property type="molecule type" value="Genomic_DNA"/>
</dbReference>
<dbReference type="InterPro" id="IPR024476">
    <property type="entry name" value="DUF3861"/>
</dbReference>
<protein>
    <submittedName>
        <fullName evidence="1">DUF3861 domain-containing protein</fullName>
    </submittedName>
</protein>
<dbReference type="Proteomes" id="UP001220610">
    <property type="component" value="Chromosome"/>
</dbReference>
<accession>A0AAJ6BKA4</accession>
<evidence type="ECO:0000313" key="1">
    <source>
        <dbReference type="EMBL" id="WEK38226.1"/>
    </source>
</evidence>
<dbReference type="InterPro" id="IPR038194">
    <property type="entry name" value="DUF3861_sf"/>
</dbReference>
<dbReference type="AlphaFoldDB" id="A0AAJ6BKA4"/>
<sequence>MEKRNNKYRIHLQELELKTGTQASRNLSFDFENHDDIFEVIEKIKTRNLLSTEEQSVEFAVGLKLFSEILIRHKDKALFAELIPAIKEFMNKLKKS</sequence>
<organism evidence="1 2">
    <name type="scientific">Candidatus Pseudobacter hemicellulosilyticus</name>
    <dbReference type="NCBI Taxonomy" id="3121375"/>
    <lineage>
        <taxon>Bacteria</taxon>
        <taxon>Pseudomonadati</taxon>
        <taxon>Bacteroidota</taxon>
        <taxon>Chitinophagia</taxon>
        <taxon>Chitinophagales</taxon>
        <taxon>Chitinophagaceae</taxon>
        <taxon>Pseudobacter</taxon>
    </lineage>
</organism>
<evidence type="ECO:0000313" key="2">
    <source>
        <dbReference type="Proteomes" id="UP001220610"/>
    </source>
</evidence>
<reference evidence="1" key="1">
    <citation type="submission" date="2023-03" db="EMBL/GenBank/DDBJ databases">
        <title>Andean soil-derived lignocellulolytic bacterial consortium as a source of novel taxa and putative plastic-active enzymes.</title>
        <authorList>
            <person name="Diaz-Garcia L."/>
            <person name="Chuvochina M."/>
            <person name="Feuerriegel G."/>
            <person name="Bunk B."/>
            <person name="Sproer C."/>
            <person name="Streit W.R."/>
            <person name="Rodriguez L.M."/>
            <person name="Overmann J."/>
            <person name="Jimenez D.J."/>
        </authorList>
    </citation>
    <scope>NUCLEOTIDE SEQUENCE</scope>
    <source>
        <strain evidence="1">MAG 7</strain>
    </source>
</reference>
<dbReference type="Gene3D" id="3.10.20.850">
    <property type="entry name" value="Protein of unknown function DUF3861"/>
    <property type="match status" value="1"/>
</dbReference>